<keyword evidence="5" id="KW-1185">Reference proteome</keyword>
<name>A0ABQ3BS40_9ACTN</name>
<dbReference type="Proteomes" id="UP000624183">
    <property type="component" value="Unassembled WGS sequence"/>
</dbReference>
<feature type="region of interest" description="Disordered" evidence="2">
    <location>
        <begin position="16"/>
        <end position="52"/>
    </location>
</feature>
<organism evidence="4 5">
    <name type="scientific">Streptomyces rubiginosohelvolus</name>
    <dbReference type="NCBI Taxonomy" id="67362"/>
    <lineage>
        <taxon>Bacteria</taxon>
        <taxon>Bacillati</taxon>
        <taxon>Actinomycetota</taxon>
        <taxon>Actinomycetes</taxon>
        <taxon>Kitasatosporales</taxon>
        <taxon>Streptomycetaceae</taxon>
        <taxon>Streptomyces</taxon>
    </lineage>
</organism>
<accession>A0ABQ3BS40</accession>
<gene>
    <name evidence="4" type="ORF">GCM10010328_29820</name>
</gene>
<comment type="caution">
    <text evidence="4">The sequence shown here is derived from an EMBL/GenBank/DDBJ whole genome shotgun (WGS) entry which is preliminary data.</text>
</comment>
<keyword evidence="1" id="KW-0238">DNA-binding</keyword>
<proteinExistence type="predicted"/>
<dbReference type="Pfam" id="PF23359">
    <property type="entry name" value="Lsr2_DNA-bd"/>
    <property type="match status" value="1"/>
</dbReference>
<evidence type="ECO:0000313" key="4">
    <source>
        <dbReference type="EMBL" id="GGZ53045.1"/>
    </source>
</evidence>
<dbReference type="InterPro" id="IPR036625">
    <property type="entry name" value="E3-bd_dom_sf"/>
</dbReference>
<dbReference type="EMBL" id="BMUW01000004">
    <property type="protein sequence ID" value="GGZ53045.1"/>
    <property type="molecule type" value="Genomic_DNA"/>
</dbReference>
<dbReference type="Gene3D" id="4.10.320.10">
    <property type="entry name" value="E3-binding domain"/>
    <property type="match status" value="1"/>
</dbReference>
<evidence type="ECO:0000259" key="3">
    <source>
        <dbReference type="Pfam" id="PF23359"/>
    </source>
</evidence>
<evidence type="ECO:0000313" key="5">
    <source>
        <dbReference type="Proteomes" id="UP000624183"/>
    </source>
</evidence>
<reference evidence="5" key="1">
    <citation type="journal article" date="2019" name="Int. J. Syst. Evol. Microbiol.">
        <title>The Global Catalogue of Microorganisms (GCM) 10K type strain sequencing project: providing services to taxonomists for standard genome sequencing and annotation.</title>
        <authorList>
            <consortium name="The Broad Institute Genomics Platform"/>
            <consortium name="The Broad Institute Genome Sequencing Center for Infectious Disease"/>
            <person name="Wu L."/>
            <person name="Ma J."/>
        </authorList>
    </citation>
    <scope>NUCLEOTIDE SEQUENCE [LARGE SCALE GENOMIC DNA]</scope>
    <source>
        <strain evidence="5">JCM 4602</strain>
    </source>
</reference>
<evidence type="ECO:0000256" key="1">
    <source>
        <dbReference type="ARBA" id="ARBA00023125"/>
    </source>
</evidence>
<feature type="domain" description="Lsr2 DNA-binding" evidence="3">
    <location>
        <begin position="133"/>
        <end position="166"/>
    </location>
</feature>
<sequence>MTIAALLALVDEELPGIPRHPAPRIPRTPFSAKDTPMTASPVPQPRPAEPTPTDVLPTVGALIAWAHAHPDKAVRRLGDQAHLALGALRTRHHDEQELTKVAAEEAELEERLATVRARKAQLGGPKRKAPARDYDAAEVRAWAQAHNMQVPARGQLPAAVLDAWRARDTTETNR</sequence>
<protein>
    <recommendedName>
        <fullName evidence="3">Lsr2 DNA-binding domain-containing protein</fullName>
    </recommendedName>
</protein>
<dbReference type="InterPro" id="IPR055370">
    <property type="entry name" value="Lsr2_DNA-bd"/>
</dbReference>
<evidence type="ECO:0000256" key="2">
    <source>
        <dbReference type="SAM" id="MobiDB-lite"/>
    </source>
</evidence>